<keyword evidence="3 9" id="KW-0240">DNA-directed RNA polymerase</keyword>
<organism evidence="9">
    <name type="scientific">Babesia orientalis</name>
    <dbReference type="NCBI Taxonomy" id="273649"/>
    <lineage>
        <taxon>Eukaryota</taxon>
        <taxon>Sar</taxon>
        <taxon>Alveolata</taxon>
        <taxon>Apicomplexa</taxon>
        <taxon>Aconoidasida</taxon>
        <taxon>Piroplasmida</taxon>
        <taxon>Babesiidae</taxon>
        <taxon>Babesia</taxon>
    </lineage>
</organism>
<evidence type="ECO:0000313" key="9">
    <source>
        <dbReference type="EMBL" id="ALE29342.1"/>
    </source>
</evidence>
<proteinExistence type="predicted"/>
<evidence type="ECO:0000256" key="4">
    <source>
        <dbReference type="ARBA" id="ARBA00022679"/>
    </source>
</evidence>
<dbReference type="Pfam" id="PF04998">
    <property type="entry name" value="RNA_pol_Rpb1_5"/>
    <property type="match status" value="1"/>
</dbReference>
<dbReference type="AlphaFoldDB" id="A0A0M4NEY2"/>
<evidence type="ECO:0000259" key="8">
    <source>
        <dbReference type="Pfam" id="PF04998"/>
    </source>
</evidence>
<dbReference type="GO" id="GO:0006351">
    <property type="term" value="P:DNA-templated transcription"/>
    <property type="evidence" value="ECO:0007669"/>
    <property type="project" value="InterPro"/>
</dbReference>
<reference evidence="9" key="1">
    <citation type="journal article" date="2015" name="Parasit. Vectors">
        <title>Characterization and annotation of Babesia orientalis apicoplast genome.</title>
        <authorList>
            <person name="Huang Y."/>
            <person name="He L."/>
            <person name="Hu J."/>
            <person name="He P."/>
            <person name="He J."/>
            <person name="Yu L."/>
            <person name="Malobi N."/>
            <person name="Zhou Y."/>
            <person name="Shen B."/>
            <person name="Zhao J."/>
        </authorList>
    </citation>
    <scope>NUCLEOTIDE SEQUENCE</scope>
    <source>
        <strain evidence="9">Wuhan</strain>
    </source>
</reference>
<keyword evidence="4" id="KW-0808">Transferase</keyword>
<dbReference type="EC" id="2.7.7.6" evidence="2"/>
<protein>
    <recommendedName>
        <fullName evidence="2">DNA-directed RNA polymerase</fullName>
        <ecNumber evidence="2">2.7.7.6</ecNumber>
    </recommendedName>
</protein>
<evidence type="ECO:0000256" key="3">
    <source>
        <dbReference type="ARBA" id="ARBA00022478"/>
    </source>
</evidence>
<dbReference type="GO" id="GO:0000428">
    <property type="term" value="C:DNA-directed RNA polymerase complex"/>
    <property type="evidence" value="ECO:0007669"/>
    <property type="project" value="UniProtKB-KW"/>
</dbReference>
<dbReference type="RefSeq" id="YP_009170344.1">
    <property type="nucleotide sequence ID" value="NC_028029.1"/>
</dbReference>
<keyword evidence="5" id="KW-0548">Nucleotidyltransferase</keyword>
<evidence type="ECO:0000256" key="7">
    <source>
        <dbReference type="ARBA" id="ARBA00048552"/>
    </source>
</evidence>
<comment type="catalytic activity">
    <reaction evidence="7">
        <text>RNA(n) + a ribonucleoside 5'-triphosphate = RNA(n+1) + diphosphate</text>
        <dbReference type="Rhea" id="RHEA:21248"/>
        <dbReference type="Rhea" id="RHEA-COMP:14527"/>
        <dbReference type="Rhea" id="RHEA-COMP:17342"/>
        <dbReference type="ChEBI" id="CHEBI:33019"/>
        <dbReference type="ChEBI" id="CHEBI:61557"/>
        <dbReference type="ChEBI" id="CHEBI:140395"/>
        <dbReference type="EC" id="2.7.7.6"/>
    </reaction>
</comment>
<dbReference type="SUPFAM" id="SSF64484">
    <property type="entry name" value="beta and beta-prime subunits of DNA dependent RNA-polymerase"/>
    <property type="match status" value="1"/>
</dbReference>
<accession>A0A0M4NEY2</accession>
<dbReference type="GO" id="GO:0003899">
    <property type="term" value="F:DNA-directed RNA polymerase activity"/>
    <property type="evidence" value="ECO:0007669"/>
    <property type="project" value="UniProtKB-EC"/>
</dbReference>
<sequence>MIKKKTKTFKLLSIIEISYLEKHLQNMLNVCFEYISNFSFNYNLNTFKSVPFSNSNISVNNLTNLTYLINLYFEKDNFISTLFSFTNLKAKLTLNQLFQILIIKGTSSISGSNFYLLSNLYYGLSLKDLIYSSFSARNSIIDSSLNTAESGYLTRKLIEILREVYIKNNSCKTSYLCYMLPGNKRINIPFLCLNNKSICLKCMYIDYKFIALSGYCKGTISAQALGEPSTQMLLRTFHLGDKTALNNLTVCGVSQNTTNQSLFTIKNNSYYTYISLNIYSYYCKEVFNKLYLYKTNICTILIDKYTSFKFVNCIKILTNAWAILTVNKCVKHLYKTTNLYSVKLKKYFII</sequence>
<comment type="function">
    <text evidence="1">DNA-dependent RNA polymerase catalyzes the transcription of DNA into RNA using the four ribonucleoside triphosphates as substrates.</text>
</comment>
<keyword evidence="6" id="KW-0804">Transcription</keyword>
<gene>
    <name evidence="9" type="primary">rpoC2a</name>
</gene>
<dbReference type="Gene3D" id="6.10.250.2940">
    <property type="match status" value="1"/>
</dbReference>
<evidence type="ECO:0000256" key="6">
    <source>
        <dbReference type="ARBA" id="ARBA00023163"/>
    </source>
</evidence>
<dbReference type="GO" id="GO:0003677">
    <property type="term" value="F:DNA binding"/>
    <property type="evidence" value="ECO:0007669"/>
    <property type="project" value="InterPro"/>
</dbReference>
<dbReference type="PANTHER" id="PTHR19376:SF54">
    <property type="entry name" value="DNA-DIRECTED RNA POLYMERASE SUBUNIT BETA"/>
    <property type="match status" value="1"/>
</dbReference>
<dbReference type="PANTHER" id="PTHR19376">
    <property type="entry name" value="DNA-DIRECTED RNA POLYMERASE"/>
    <property type="match status" value="1"/>
</dbReference>
<dbReference type="InterPro" id="IPR007081">
    <property type="entry name" value="RNA_pol_Rpb1_5"/>
</dbReference>
<evidence type="ECO:0000256" key="1">
    <source>
        <dbReference type="ARBA" id="ARBA00004026"/>
    </source>
</evidence>
<feature type="domain" description="RNA polymerase Rpb1" evidence="8">
    <location>
        <begin position="123"/>
        <end position="273"/>
    </location>
</feature>
<evidence type="ECO:0000256" key="2">
    <source>
        <dbReference type="ARBA" id="ARBA00012418"/>
    </source>
</evidence>
<name>A0A0M4NEY2_9APIC</name>
<dbReference type="InterPro" id="IPR045867">
    <property type="entry name" value="DNA-dir_RpoC_beta_prime"/>
</dbReference>
<evidence type="ECO:0000256" key="5">
    <source>
        <dbReference type="ARBA" id="ARBA00022695"/>
    </source>
</evidence>
<dbReference type="EMBL" id="KT428643">
    <property type="protein sequence ID" value="ALE29342.1"/>
    <property type="molecule type" value="Genomic_DNA"/>
</dbReference>
<dbReference type="GeneID" id="26044048"/>